<dbReference type="PROSITE" id="PS50097">
    <property type="entry name" value="BTB"/>
    <property type="match status" value="1"/>
</dbReference>
<proteinExistence type="predicted"/>
<protein>
    <recommendedName>
        <fullName evidence="1">BTB domain-containing protein</fullName>
    </recommendedName>
</protein>
<dbReference type="Pfam" id="PF00651">
    <property type="entry name" value="BTB"/>
    <property type="match status" value="1"/>
</dbReference>
<dbReference type="Proteomes" id="UP001355207">
    <property type="component" value="Chromosome 10"/>
</dbReference>
<evidence type="ECO:0000313" key="2">
    <source>
        <dbReference type="EMBL" id="WWC92330.1"/>
    </source>
</evidence>
<evidence type="ECO:0000259" key="1">
    <source>
        <dbReference type="PROSITE" id="PS50097"/>
    </source>
</evidence>
<dbReference type="GeneID" id="91097953"/>
<evidence type="ECO:0000313" key="3">
    <source>
        <dbReference type="Proteomes" id="UP001355207"/>
    </source>
</evidence>
<dbReference type="EMBL" id="CP144107">
    <property type="protein sequence ID" value="WWC92330.1"/>
    <property type="molecule type" value="Genomic_DNA"/>
</dbReference>
<keyword evidence="3" id="KW-1185">Reference proteome</keyword>
<feature type="domain" description="BTB" evidence="1">
    <location>
        <begin position="36"/>
        <end position="104"/>
    </location>
</feature>
<dbReference type="CDD" id="cd18186">
    <property type="entry name" value="BTB_POZ_ZBTB_KLHL-like"/>
    <property type="match status" value="1"/>
</dbReference>
<dbReference type="AlphaFoldDB" id="A0AAX4K6A8"/>
<name>A0AAX4K6A8_9TREE</name>
<sequence>MPPKRTSTSINSNASKKIKREFIVNETNEQYQEDDADVTIISSDQIRFKVHSYVLKAASVKFREMLTSEIINQELVLSDPLLERSSTLSWFLDVCHSKELPAPKSNNKYIPYITLIQLATKYECKLVIQQISLLSHKWCEEQLFEPASVFMIGCALDAPDLTACAIRQCGGWRNSERKDNVDEEAKKKFKNRVGTIQRVAGASVLDPTAMDFPTFKALPDE</sequence>
<accession>A0AAX4K6A8</accession>
<dbReference type="RefSeq" id="XP_066079092.1">
    <property type="nucleotide sequence ID" value="XM_066222995.1"/>
</dbReference>
<reference evidence="2 3" key="1">
    <citation type="submission" date="2024-01" db="EMBL/GenBank/DDBJ databases">
        <title>Comparative genomics of Cryptococcus and Kwoniella reveals pathogenesis evolution and contrasting modes of karyotype evolution via chromosome fusion or intercentromeric recombination.</title>
        <authorList>
            <person name="Coelho M.A."/>
            <person name="David-Palma M."/>
            <person name="Shea T."/>
            <person name="Bowers K."/>
            <person name="McGinley-Smith S."/>
            <person name="Mohammad A.W."/>
            <person name="Gnirke A."/>
            <person name="Yurkov A.M."/>
            <person name="Nowrousian M."/>
            <person name="Sun S."/>
            <person name="Cuomo C.A."/>
            <person name="Heitman J."/>
        </authorList>
    </citation>
    <scope>NUCLEOTIDE SEQUENCE [LARGE SCALE GENOMIC DNA]</scope>
    <source>
        <strain evidence="2 3">CBS 6074</strain>
    </source>
</reference>
<dbReference type="InterPro" id="IPR000210">
    <property type="entry name" value="BTB/POZ_dom"/>
</dbReference>
<dbReference type="InterPro" id="IPR011333">
    <property type="entry name" value="SKP1/BTB/POZ_sf"/>
</dbReference>
<gene>
    <name evidence="2" type="ORF">L201_007284</name>
</gene>
<organism evidence="2 3">
    <name type="scientific">Kwoniella dendrophila CBS 6074</name>
    <dbReference type="NCBI Taxonomy" id="1295534"/>
    <lineage>
        <taxon>Eukaryota</taxon>
        <taxon>Fungi</taxon>
        <taxon>Dikarya</taxon>
        <taxon>Basidiomycota</taxon>
        <taxon>Agaricomycotina</taxon>
        <taxon>Tremellomycetes</taxon>
        <taxon>Tremellales</taxon>
        <taxon>Cryptococcaceae</taxon>
        <taxon>Kwoniella</taxon>
    </lineage>
</organism>
<dbReference type="SUPFAM" id="SSF54695">
    <property type="entry name" value="POZ domain"/>
    <property type="match status" value="1"/>
</dbReference>
<dbReference type="Gene3D" id="3.30.710.10">
    <property type="entry name" value="Potassium Channel Kv1.1, Chain A"/>
    <property type="match status" value="1"/>
</dbReference>